<dbReference type="InterPro" id="IPR036390">
    <property type="entry name" value="WH_DNA-bd_sf"/>
</dbReference>
<dbReference type="SMART" id="SM00895">
    <property type="entry name" value="FCD"/>
    <property type="match status" value="1"/>
</dbReference>
<dbReference type="EMBL" id="CP029701">
    <property type="protein sequence ID" value="QHV63111.1"/>
    <property type="molecule type" value="Genomic_DNA"/>
</dbReference>
<dbReference type="Gene3D" id="1.20.120.530">
    <property type="entry name" value="GntR ligand-binding domain-like"/>
    <property type="match status" value="1"/>
</dbReference>
<dbReference type="InterPro" id="IPR008920">
    <property type="entry name" value="TF_FadR/GntR_C"/>
</dbReference>
<evidence type="ECO:0000256" key="2">
    <source>
        <dbReference type="ARBA" id="ARBA00023125"/>
    </source>
</evidence>
<reference evidence="7" key="1">
    <citation type="submission" date="2018-05" db="EMBL/GenBank/DDBJ databases">
        <title>Complete genome sequnece of Akkermansia muciniphila EB-AMDK-40.</title>
        <authorList>
            <person name="Nam Y.-D."/>
            <person name="Chung W.-H."/>
            <person name="Park Y.S."/>
            <person name="Kang J."/>
        </authorList>
    </citation>
    <scope>NUCLEOTIDE SEQUENCE</scope>
    <source>
        <strain evidence="7">EB-AMDK-40</strain>
    </source>
</reference>
<evidence type="ECO:0000313" key="8">
    <source>
        <dbReference type="Proteomes" id="UP000642553"/>
    </source>
</evidence>
<dbReference type="SMART" id="SM00345">
    <property type="entry name" value="HTH_GNTR"/>
    <property type="match status" value="1"/>
</dbReference>
<evidence type="ECO:0000256" key="4">
    <source>
        <dbReference type="SAM" id="Coils"/>
    </source>
</evidence>
<sequence>MKKSKTMELKKPVRVSLSRQVLTAMESMIRSGKWKVGDRIPAEAELARAFSVSHNTIREALQSLIHMGMLEARPGDGTYVMASDRFAVAVSNRLKESELPQILEARLALEKEIARLAAVKRTEEDLKELESALKDCHARVRPGIEDDMLFHAAVARATHNPVLAELYNVVIRHVQENLEGLLQEKQYDAGAMKLHDDLLDAIRQREADTAENIIVKIVEFDTVSIGGQFSA</sequence>
<dbReference type="InterPro" id="IPR036388">
    <property type="entry name" value="WH-like_DNA-bd_sf"/>
</dbReference>
<evidence type="ECO:0000256" key="3">
    <source>
        <dbReference type="ARBA" id="ARBA00023163"/>
    </source>
</evidence>
<dbReference type="PRINTS" id="PR00035">
    <property type="entry name" value="HTHGNTR"/>
</dbReference>
<proteinExistence type="predicted"/>
<dbReference type="GO" id="GO:0003677">
    <property type="term" value="F:DNA binding"/>
    <property type="evidence" value="ECO:0007669"/>
    <property type="project" value="UniProtKB-KW"/>
</dbReference>
<evidence type="ECO:0000313" key="9">
    <source>
        <dbReference type="Proteomes" id="UP001202031"/>
    </source>
</evidence>
<dbReference type="Gene3D" id="1.10.10.10">
    <property type="entry name" value="Winged helix-like DNA-binding domain superfamily/Winged helix DNA-binding domain"/>
    <property type="match status" value="1"/>
</dbReference>
<dbReference type="PANTHER" id="PTHR43537">
    <property type="entry name" value="TRANSCRIPTIONAL REGULATOR, GNTR FAMILY"/>
    <property type="match status" value="1"/>
</dbReference>
<dbReference type="InterPro" id="IPR000524">
    <property type="entry name" value="Tscrpt_reg_HTH_GntR"/>
</dbReference>
<feature type="coiled-coil region" evidence="4">
    <location>
        <begin position="109"/>
        <end position="139"/>
    </location>
</feature>
<gene>
    <name evidence="7" type="ORF">DMI76_06920</name>
    <name evidence="6" type="ORF">M8N44_08355</name>
</gene>
<dbReference type="SUPFAM" id="SSF48008">
    <property type="entry name" value="GntR ligand-binding domain-like"/>
    <property type="match status" value="1"/>
</dbReference>
<keyword evidence="1" id="KW-0805">Transcription regulation</keyword>
<evidence type="ECO:0000313" key="7">
    <source>
        <dbReference type="EMBL" id="QHV63111.1"/>
    </source>
</evidence>
<dbReference type="GO" id="GO:0003700">
    <property type="term" value="F:DNA-binding transcription factor activity"/>
    <property type="evidence" value="ECO:0007669"/>
    <property type="project" value="InterPro"/>
</dbReference>
<keyword evidence="3" id="KW-0804">Transcription</keyword>
<dbReference type="EMBL" id="JAMGSI010000002">
    <property type="protein sequence ID" value="MCL6657323.1"/>
    <property type="molecule type" value="Genomic_DNA"/>
</dbReference>
<accession>A0AAE6TCG8</accession>
<dbReference type="Pfam" id="PF00392">
    <property type="entry name" value="GntR"/>
    <property type="match status" value="1"/>
</dbReference>
<reference evidence="6 9" key="2">
    <citation type="submission" date="2022-03" db="EMBL/GenBank/DDBJ databases">
        <title>Taxonomic description of new species and reclassification of some bacterial strains.</title>
        <authorList>
            <person name="Ndongo S."/>
        </authorList>
    </citation>
    <scope>NUCLEOTIDE SEQUENCE [LARGE SCALE GENOMIC DNA]</scope>
    <source>
        <strain evidence="6 9">Marseille-P6666</strain>
    </source>
</reference>
<evidence type="ECO:0000313" key="6">
    <source>
        <dbReference type="EMBL" id="MCL6657323.1"/>
    </source>
</evidence>
<dbReference type="PANTHER" id="PTHR43537:SF47">
    <property type="entry name" value="REGULATORY PROTEIN GNTR HTH"/>
    <property type="match status" value="1"/>
</dbReference>
<protein>
    <submittedName>
        <fullName evidence="7">FadR family transcriptional regulator</fullName>
    </submittedName>
</protein>
<keyword evidence="4" id="KW-0175">Coiled coil</keyword>
<dbReference type="PROSITE" id="PS50949">
    <property type="entry name" value="HTH_GNTR"/>
    <property type="match status" value="1"/>
</dbReference>
<dbReference type="AlphaFoldDB" id="A0AAE6TCG8"/>
<evidence type="ECO:0000256" key="1">
    <source>
        <dbReference type="ARBA" id="ARBA00023015"/>
    </source>
</evidence>
<dbReference type="Pfam" id="PF07729">
    <property type="entry name" value="FCD"/>
    <property type="match status" value="1"/>
</dbReference>
<keyword evidence="9" id="KW-1185">Reference proteome</keyword>
<dbReference type="InterPro" id="IPR011711">
    <property type="entry name" value="GntR_C"/>
</dbReference>
<dbReference type="Proteomes" id="UP001202031">
    <property type="component" value="Unassembled WGS sequence"/>
</dbReference>
<evidence type="ECO:0000259" key="5">
    <source>
        <dbReference type="PROSITE" id="PS50949"/>
    </source>
</evidence>
<keyword evidence="2" id="KW-0238">DNA-binding</keyword>
<dbReference type="SUPFAM" id="SSF46785">
    <property type="entry name" value="Winged helix' DNA-binding domain"/>
    <property type="match status" value="1"/>
</dbReference>
<dbReference type="Proteomes" id="UP000642553">
    <property type="component" value="Chromosome"/>
</dbReference>
<name>A0AAE6TCG8_9BACT</name>
<dbReference type="CDD" id="cd07377">
    <property type="entry name" value="WHTH_GntR"/>
    <property type="match status" value="1"/>
</dbReference>
<dbReference type="RefSeq" id="WP_022398146.1">
    <property type="nucleotide sequence ID" value="NZ_CP029701.1"/>
</dbReference>
<organism evidence="7 8">
    <name type="scientific">Akkermansia massiliensis</name>
    <dbReference type="NCBI Taxonomy" id="2927224"/>
    <lineage>
        <taxon>Bacteria</taxon>
        <taxon>Pseudomonadati</taxon>
        <taxon>Verrucomicrobiota</taxon>
        <taxon>Verrucomicrobiia</taxon>
        <taxon>Verrucomicrobiales</taxon>
        <taxon>Akkermansiaceae</taxon>
        <taxon>Akkermansia</taxon>
    </lineage>
</organism>
<feature type="domain" description="HTH gntR-type" evidence="5">
    <location>
        <begin position="15"/>
        <end position="83"/>
    </location>
</feature>
<dbReference type="GeneID" id="84023872"/>